<dbReference type="InterPro" id="IPR006598">
    <property type="entry name" value="CAP10"/>
</dbReference>
<dbReference type="OMA" id="SDKIFWR"/>
<dbReference type="Proteomes" id="UP000030653">
    <property type="component" value="Unassembled WGS sequence"/>
</dbReference>
<accession>M5FXZ9</accession>
<feature type="transmembrane region" description="Helical" evidence="3">
    <location>
        <begin position="12"/>
        <end position="28"/>
    </location>
</feature>
<reference evidence="5 6" key="1">
    <citation type="journal article" date="2012" name="Science">
        <title>The Paleozoic origin of enzymatic lignin decomposition reconstructed from 31 fungal genomes.</title>
        <authorList>
            <person name="Floudas D."/>
            <person name="Binder M."/>
            <person name="Riley R."/>
            <person name="Barry K."/>
            <person name="Blanchette R.A."/>
            <person name="Henrissat B."/>
            <person name="Martinez A.T."/>
            <person name="Otillar R."/>
            <person name="Spatafora J.W."/>
            <person name="Yadav J.S."/>
            <person name="Aerts A."/>
            <person name="Benoit I."/>
            <person name="Boyd A."/>
            <person name="Carlson A."/>
            <person name="Copeland A."/>
            <person name="Coutinho P.M."/>
            <person name="de Vries R.P."/>
            <person name="Ferreira P."/>
            <person name="Findley K."/>
            <person name="Foster B."/>
            <person name="Gaskell J."/>
            <person name="Glotzer D."/>
            <person name="Gorecki P."/>
            <person name="Heitman J."/>
            <person name="Hesse C."/>
            <person name="Hori C."/>
            <person name="Igarashi K."/>
            <person name="Jurgens J.A."/>
            <person name="Kallen N."/>
            <person name="Kersten P."/>
            <person name="Kohler A."/>
            <person name="Kuees U."/>
            <person name="Kumar T.K.A."/>
            <person name="Kuo A."/>
            <person name="LaButti K."/>
            <person name="Larrondo L.F."/>
            <person name="Lindquist E."/>
            <person name="Ling A."/>
            <person name="Lombard V."/>
            <person name="Lucas S."/>
            <person name="Lundell T."/>
            <person name="Martin R."/>
            <person name="McLaughlin D.J."/>
            <person name="Morgenstern I."/>
            <person name="Morin E."/>
            <person name="Murat C."/>
            <person name="Nagy L.G."/>
            <person name="Nolan M."/>
            <person name="Ohm R.A."/>
            <person name="Patyshakuliyeva A."/>
            <person name="Rokas A."/>
            <person name="Ruiz-Duenas F.J."/>
            <person name="Sabat G."/>
            <person name="Salamov A."/>
            <person name="Samejima M."/>
            <person name="Schmutz J."/>
            <person name="Slot J.C."/>
            <person name="St John F."/>
            <person name="Stenlid J."/>
            <person name="Sun H."/>
            <person name="Sun S."/>
            <person name="Syed K."/>
            <person name="Tsang A."/>
            <person name="Wiebenga A."/>
            <person name="Young D."/>
            <person name="Pisabarro A."/>
            <person name="Eastwood D.C."/>
            <person name="Martin F."/>
            <person name="Cullen D."/>
            <person name="Grigoriev I.V."/>
            <person name="Hibbett D.S."/>
        </authorList>
    </citation>
    <scope>NUCLEOTIDE SEQUENCE [LARGE SCALE GENOMIC DNA]</scope>
    <source>
        <strain evidence="5 6">DJM-731 SS1</strain>
    </source>
</reference>
<dbReference type="AlphaFoldDB" id="M5FXZ9"/>
<gene>
    <name evidence="5" type="ORF">DACRYDRAFT_22549</name>
</gene>
<dbReference type="EMBL" id="JH795864">
    <property type="protein sequence ID" value="EJU01404.1"/>
    <property type="molecule type" value="Genomic_DNA"/>
</dbReference>
<dbReference type="STRING" id="1858805.M5FXZ9"/>
<organism evidence="5 6">
    <name type="scientific">Dacryopinax primogenitus (strain DJM 731)</name>
    <name type="common">Brown rot fungus</name>
    <dbReference type="NCBI Taxonomy" id="1858805"/>
    <lineage>
        <taxon>Eukaryota</taxon>
        <taxon>Fungi</taxon>
        <taxon>Dikarya</taxon>
        <taxon>Basidiomycota</taxon>
        <taxon>Agaricomycotina</taxon>
        <taxon>Dacrymycetes</taxon>
        <taxon>Dacrymycetales</taxon>
        <taxon>Dacrymycetaceae</taxon>
        <taxon>Dacryopinax</taxon>
    </lineage>
</organism>
<dbReference type="GO" id="GO:0016740">
    <property type="term" value="F:transferase activity"/>
    <property type="evidence" value="ECO:0007669"/>
    <property type="project" value="UniProtKB-KW"/>
</dbReference>
<dbReference type="PANTHER" id="PTHR12203:SF35">
    <property type="entry name" value="PROTEIN O-GLUCOSYLTRANSFERASE 1"/>
    <property type="match status" value="1"/>
</dbReference>
<keyword evidence="3" id="KW-0812">Transmembrane</keyword>
<evidence type="ECO:0000313" key="5">
    <source>
        <dbReference type="EMBL" id="EJU01404.1"/>
    </source>
</evidence>
<dbReference type="HOGENOM" id="CLU_005027_4_1_1"/>
<dbReference type="OrthoDB" id="202415at2759"/>
<keyword evidence="2" id="KW-0808">Transferase</keyword>
<keyword evidence="3" id="KW-0472">Membrane</keyword>
<evidence type="ECO:0000313" key="6">
    <source>
        <dbReference type="Proteomes" id="UP000030653"/>
    </source>
</evidence>
<evidence type="ECO:0000259" key="4">
    <source>
        <dbReference type="SMART" id="SM00672"/>
    </source>
</evidence>
<dbReference type="Pfam" id="PF05686">
    <property type="entry name" value="Glyco_transf_90"/>
    <property type="match status" value="1"/>
</dbReference>
<dbReference type="InterPro" id="IPR051091">
    <property type="entry name" value="O-Glucosyltr/Glycosyltrsf_90"/>
</dbReference>
<dbReference type="GeneID" id="63687914"/>
<keyword evidence="6" id="KW-1185">Reference proteome</keyword>
<feature type="domain" description="Glycosyl transferase CAP10" evidence="4">
    <location>
        <begin position="291"/>
        <end position="593"/>
    </location>
</feature>
<keyword evidence="3" id="KW-1133">Transmembrane helix</keyword>
<evidence type="ECO:0000256" key="3">
    <source>
        <dbReference type="SAM" id="Phobius"/>
    </source>
</evidence>
<name>M5FXZ9_DACPD</name>
<protein>
    <submittedName>
        <fullName evidence="5">Capsular associated protein</fullName>
    </submittedName>
</protein>
<sequence>MGNLNSAPRRRVLIALVSLTAVVLIILNRRQNPDASWFSLSAISSSSSVDRGIAHPIPQLMLDAQTKFRALVARQSQTLDQAVREYKKRYKRAPPQGFDKWWKFCEEHDVKVRDEYDQMMRDFEPFFALSSDEMRRRSEQVALLPSIDLVRIRNGDAKVVNIQNGFDDSEVSARARGFKVMIEPFMKELPDLDFPINAKAEGRILIPWEHVHYPNMTKQDSSGGVEDMLGGKFIPDWRGDSSVWEAFRRTCPPTSAARRLYSATVAQLESGQIPMNLLSAQAEARGKAPVPSGDFSFQEDTDDHFSFCDHPEIHVQQGHFFSDWRTIPVLYPVFSPAKAPGFADILIPSHYYYASTKRYTYGWDPVREVIKETDDGEVRWNRKKDLIFWRGATTGGGSSPPGFIAHYQRHRFIRMTSDVTSDKNRTVVVANPPGTNHYVAAQVPIPTLNTFIDAAFTKAVGCSAYPGGGCEAMRREHRFADAVLLNEHWKYKYLIDVDGMGYSARFMGFLASESAVMKNTVYLEYFSEWIQPWLHFIPVSQNYQEIYNIYSYFSGGESLAQIANATNPVPPTIGRKHDGDTQLRLIAKAGRQWKKTIGRKVDMEAYVYRLCLEYARLWADDRDEGSFKG</sequence>
<dbReference type="SMART" id="SM00672">
    <property type="entry name" value="CAP10"/>
    <property type="match status" value="1"/>
</dbReference>
<proteinExistence type="inferred from homology"/>
<dbReference type="PANTHER" id="PTHR12203">
    <property type="entry name" value="KDEL LYS-ASP-GLU-LEU CONTAINING - RELATED"/>
    <property type="match status" value="1"/>
</dbReference>
<evidence type="ECO:0000256" key="2">
    <source>
        <dbReference type="ARBA" id="ARBA00022679"/>
    </source>
</evidence>
<dbReference type="RefSeq" id="XP_040628301.1">
    <property type="nucleotide sequence ID" value="XM_040772852.1"/>
</dbReference>
<comment type="similarity">
    <text evidence="1">Belongs to the glycosyltransferase 90 family.</text>
</comment>
<evidence type="ECO:0000256" key="1">
    <source>
        <dbReference type="ARBA" id="ARBA00010118"/>
    </source>
</evidence>